<protein>
    <submittedName>
        <fullName evidence="1">Uncharacterized protein</fullName>
    </submittedName>
</protein>
<keyword evidence="2" id="KW-1185">Reference proteome</keyword>
<accession>A0ACC2SWG3</accession>
<dbReference type="EMBL" id="QTSX02004281">
    <property type="protein sequence ID" value="KAJ9066678.1"/>
    <property type="molecule type" value="Genomic_DNA"/>
</dbReference>
<gene>
    <name evidence="1" type="ORF">DSO57_1007179</name>
</gene>
<sequence length="107" mass="12122">MLDHLGLLVPVVDSLITSFLTLATESLIVQWPALYLASQPSYFSDLPHKMQFLIPVLMLAFHYTNFGAKLISPSYQFGLFGLHLYSYIIVIDQTARLELETPVYNSI</sequence>
<proteinExistence type="predicted"/>
<name>A0ACC2SWG3_9FUNG</name>
<evidence type="ECO:0000313" key="2">
    <source>
        <dbReference type="Proteomes" id="UP001165960"/>
    </source>
</evidence>
<dbReference type="Proteomes" id="UP001165960">
    <property type="component" value="Unassembled WGS sequence"/>
</dbReference>
<comment type="caution">
    <text evidence="1">The sequence shown here is derived from an EMBL/GenBank/DDBJ whole genome shotgun (WGS) entry which is preliminary data.</text>
</comment>
<reference evidence="1" key="1">
    <citation type="submission" date="2022-04" db="EMBL/GenBank/DDBJ databases">
        <title>Genome of the entomopathogenic fungus Entomophthora muscae.</title>
        <authorList>
            <person name="Elya C."/>
            <person name="Lovett B.R."/>
            <person name="Lee E."/>
            <person name="Macias A.M."/>
            <person name="Hajek A.E."/>
            <person name="De Bivort B.L."/>
            <person name="Kasson M.T."/>
            <person name="De Fine Licht H.H."/>
            <person name="Stajich J.E."/>
        </authorList>
    </citation>
    <scope>NUCLEOTIDE SEQUENCE</scope>
    <source>
        <strain evidence="1">Berkeley</strain>
    </source>
</reference>
<evidence type="ECO:0000313" key="1">
    <source>
        <dbReference type="EMBL" id="KAJ9066678.1"/>
    </source>
</evidence>
<organism evidence="1 2">
    <name type="scientific">Entomophthora muscae</name>
    <dbReference type="NCBI Taxonomy" id="34485"/>
    <lineage>
        <taxon>Eukaryota</taxon>
        <taxon>Fungi</taxon>
        <taxon>Fungi incertae sedis</taxon>
        <taxon>Zoopagomycota</taxon>
        <taxon>Entomophthoromycotina</taxon>
        <taxon>Entomophthoromycetes</taxon>
        <taxon>Entomophthorales</taxon>
        <taxon>Entomophthoraceae</taxon>
        <taxon>Entomophthora</taxon>
    </lineage>
</organism>